<dbReference type="RefSeq" id="XP_046043953.1">
    <property type="nucleotide sequence ID" value="XM_046190733.1"/>
</dbReference>
<dbReference type="Proteomes" id="UP000720189">
    <property type="component" value="Unassembled WGS sequence"/>
</dbReference>
<name>A0A9P9G4B9_FUSRE</name>
<feature type="compositionally biased region" description="Polar residues" evidence="1">
    <location>
        <begin position="278"/>
        <end position="301"/>
    </location>
</feature>
<evidence type="ECO:0000313" key="3">
    <source>
        <dbReference type="Proteomes" id="UP000720189"/>
    </source>
</evidence>
<protein>
    <submittedName>
        <fullName evidence="2">Uncharacterized protein</fullName>
    </submittedName>
</protein>
<gene>
    <name evidence="2" type="ORF">BKA55DRAFT_544633</name>
</gene>
<sequence length="368" mass="42302">MSVKGIRSTPQDTSTNNFTTINKPYTTMTESLNLPLSELDPVHYQRLEDDYSASLARELGRPPPIINNPLRLCGLSIDHNLLHLDDSRKNHLLTIHLQGHQQWLGYLSWRPEDEHLHPFCGLECRGLDPPNLKRPWHVDSKSGGVESTETTSEGTMEWSPTDGVDDYRVYPRRQILPELRDLSADDVKERRMLYLDPESHDPRQHPPKGWGLRPLCPATIEQGFSVLEYWHVEERHSLHYIMLRKFSGDHNMAHKEAHQEARNRVLEYYFEAKRQASSEETTGRSPTGSDDASSHLTTQAEAETETGMDIDLPEPTDEEATQTLVGSISSNEVNSEPQGLIQRSKKRHFDDDYDNYDEANKRARFAYY</sequence>
<feature type="compositionally biased region" description="Polar residues" evidence="1">
    <location>
        <begin position="8"/>
        <end position="22"/>
    </location>
</feature>
<dbReference type="EMBL" id="JAGMUX010000019">
    <property type="protein sequence ID" value="KAH7232293.1"/>
    <property type="molecule type" value="Genomic_DNA"/>
</dbReference>
<accession>A0A9P9G4B9</accession>
<evidence type="ECO:0000256" key="1">
    <source>
        <dbReference type="SAM" id="MobiDB-lite"/>
    </source>
</evidence>
<keyword evidence="3" id="KW-1185">Reference proteome</keyword>
<feature type="compositionally biased region" description="Low complexity" evidence="1">
    <location>
        <begin position="142"/>
        <end position="155"/>
    </location>
</feature>
<proteinExistence type="predicted"/>
<comment type="caution">
    <text evidence="2">The sequence shown here is derived from an EMBL/GenBank/DDBJ whole genome shotgun (WGS) entry which is preliminary data.</text>
</comment>
<feature type="compositionally biased region" description="Polar residues" evidence="1">
    <location>
        <begin position="321"/>
        <end position="337"/>
    </location>
</feature>
<feature type="region of interest" description="Disordered" evidence="1">
    <location>
        <begin position="135"/>
        <end position="160"/>
    </location>
</feature>
<dbReference type="GeneID" id="70220687"/>
<evidence type="ECO:0000313" key="2">
    <source>
        <dbReference type="EMBL" id="KAH7232293.1"/>
    </source>
</evidence>
<reference evidence="2" key="1">
    <citation type="journal article" date="2021" name="Nat. Commun.">
        <title>Genetic determinants of endophytism in the Arabidopsis root mycobiome.</title>
        <authorList>
            <person name="Mesny F."/>
            <person name="Miyauchi S."/>
            <person name="Thiergart T."/>
            <person name="Pickel B."/>
            <person name="Atanasova L."/>
            <person name="Karlsson M."/>
            <person name="Huettel B."/>
            <person name="Barry K.W."/>
            <person name="Haridas S."/>
            <person name="Chen C."/>
            <person name="Bauer D."/>
            <person name="Andreopoulos W."/>
            <person name="Pangilinan J."/>
            <person name="LaButti K."/>
            <person name="Riley R."/>
            <person name="Lipzen A."/>
            <person name="Clum A."/>
            <person name="Drula E."/>
            <person name="Henrissat B."/>
            <person name="Kohler A."/>
            <person name="Grigoriev I.V."/>
            <person name="Martin F.M."/>
            <person name="Hacquard S."/>
        </authorList>
    </citation>
    <scope>NUCLEOTIDE SEQUENCE</scope>
    <source>
        <strain evidence="2">MPI-CAGE-AT-0023</strain>
    </source>
</reference>
<feature type="region of interest" description="Disordered" evidence="1">
    <location>
        <begin position="1"/>
        <end position="22"/>
    </location>
</feature>
<feature type="region of interest" description="Disordered" evidence="1">
    <location>
        <begin position="274"/>
        <end position="354"/>
    </location>
</feature>
<organism evidence="2 3">
    <name type="scientific">Fusarium redolens</name>
    <dbReference type="NCBI Taxonomy" id="48865"/>
    <lineage>
        <taxon>Eukaryota</taxon>
        <taxon>Fungi</taxon>
        <taxon>Dikarya</taxon>
        <taxon>Ascomycota</taxon>
        <taxon>Pezizomycotina</taxon>
        <taxon>Sordariomycetes</taxon>
        <taxon>Hypocreomycetidae</taxon>
        <taxon>Hypocreales</taxon>
        <taxon>Nectriaceae</taxon>
        <taxon>Fusarium</taxon>
        <taxon>Fusarium redolens species complex</taxon>
    </lineage>
</organism>
<dbReference type="OrthoDB" id="5095356at2759"/>
<dbReference type="AlphaFoldDB" id="A0A9P9G4B9"/>
<feature type="compositionally biased region" description="Acidic residues" evidence="1">
    <location>
        <begin position="302"/>
        <end position="320"/>
    </location>
</feature>